<accession>A0AB37UCA9</accession>
<dbReference type="InterPro" id="IPR050639">
    <property type="entry name" value="SSR_resolvase"/>
</dbReference>
<dbReference type="AlphaFoldDB" id="A0AB37UCA9"/>
<dbReference type="InterPro" id="IPR025827">
    <property type="entry name" value="Zn_ribbon_recom_dom"/>
</dbReference>
<reference evidence="2 3" key="1">
    <citation type="journal article" date="2019" name="Genome Biol. Evol.">
        <title>Day and night: Metabolic profiles and evolutionary relationships of six axenic non-marine cyanobacteria.</title>
        <authorList>
            <person name="Will S.E."/>
            <person name="Henke P."/>
            <person name="Boedeker C."/>
            <person name="Huang S."/>
            <person name="Brinkmann H."/>
            <person name="Rohde M."/>
            <person name="Jarek M."/>
            <person name="Friedl T."/>
            <person name="Seufert S."/>
            <person name="Schumacher M."/>
            <person name="Overmann J."/>
            <person name="Neumann-Schaal M."/>
            <person name="Petersen J."/>
        </authorList>
    </citation>
    <scope>NUCLEOTIDE SEQUENCE [LARGE SCALE GENOMIC DNA]</scope>
    <source>
        <strain evidence="2 3">SAG 39.79</strain>
    </source>
</reference>
<sequence length="386" mass="44881">MIEPEDWLVLLKDRLPAYISWEQYQQNLAQLKSNQARADELGAVRHGSALLSGLLVCGHCNRRMMVHYGQRQHHSYRCSWLATDYGGKICQRIAGRAVDRFVCQQVLLALEPAALELSLEAASHLERERADLDRLWQQRLERAAFETERAGRHYRLVEPENRLVARQLAQEWEEKLAAQQQLQEDYQRFLHKQPRLLSVQEHEMIRQLADNIPALWQATTTTDAQRKEIIRQVIARVIVNVEGDSEQVQLTIEWIGGILTSGIMIRPVAKLTQLSNYPQMCERICSLVAEGLSAECIAQHLHQEGYRPPKRQESFGKHGVLDLMHRLGLCPQRSCSQERVGLGEDEWWIPELARLLEMPDITLYAWIRRGWVKAYQREQPPRRWII</sequence>
<feature type="domain" description="Recombinase zinc beta ribbon" evidence="1">
    <location>
        <begin position="50"/>
        <end position="105"/>
    </location>
</feature>
<gene>
    <name evidence="2" type="ORF">DSM107010_61320</name>
</gene>
<dbReference type="PANTHER" id="PTHR30461:SF23">
    <property type="entry name" value="DNA RECOMBINASE-RELATED"/>
    <property type="match status" value="1"/>
</dbReference>
<evidence type="ECO:0000259" key="1">
    <source>
        <dbReference type="Pfam" id="PF13408"/>
    </source>
</evidence>
<dbReference type="Proteomes" id="UP000282574">
    <property type="component" value="Unassembled WGS sequence"/>
</dbReference>
<name>A0AB37UCA9_9CYAN</name>
<proteinExistence type="predicted"/>
<dbReference type="Pfam" id="PF13408">
    <property type="entry name" value="Zn_ribbon_recom"/>
    <property type="match status" value="1"/>
</dbReference>
<dbReference type="GO" id="GO:0000150">
    <property type="term" value="F:DNA strand exchange activity"/>
    <property type="evidence" value="ECO:0007669"/>
    <property type="project" value="TreeGrafter"/>
</dbReference>
<dbReference type="PANTHER" id="PTHR30461">
    <property type="entry name" value="DNA-INVERTASE FROM LAMBDOID PROPHAGE"/>
    <property type="match status" value="1"/>
</dbReference>
<keyword evidence="3" id="KW-1185">Reference proteome</keyword>
<protein>
    <recommendedName>
        <fullName evidence="1">Recombinase zinc beta ribbon domain-containing protein</fullName>
    </recommendedName>
</protein>
<evidence type="ECO:0000313" key="2">
    <source>
        <dbReference type="EMBL" id="RUT02995.1"/>
    </source>
</evidence>
<comment type="caution">
    <text evidence="2">The sequence shown here is derived from an EMBL/GenBank/DDBJ whole genome shotgun (WGS) entry which is preliminary data.</text>
</comment>
<dbReference type="EMBL" id="RSCK01000102">
    <property type="protein sequence ID" value="RUT02995.1"/>
    <property type="molecule type" value="Genomic_DNA"/>
</dbReference>
<organism evidence="2 3">
    <name type="scientific">Chroococcidiopsis cubana SAG 39.79</name>
    <dbReference type="NCBI Taxonomy" id="388085"/>
    <lineage>
        <taxon>Bacteria</taxon>
        <taxon>Bacillati</taxon>
        <taxon>Cyanobacteriota</taxon>
        <taxon>Cyanophyceae</taxon>
        <taxon>Chroococcidiopsidales</taxon>
        <taxon>Chroococcidiopsidaceae</taxon>
        <taxon>Chroococcidiopsis</taxon>
    </lineage>
</organism>
<evidence type="ECO:0000313" key="3">
    <source>
        <dbReference type="Proteomes" id="UP000282574"/>
    </source>
</evidence>